<accession>A0ABQ9Z201</accession>
<protein>
    <submittedName>
        <fullName evidence="1">Uncharacterized protein</fullName>
    </submittedName>
</protein>
<evidence type="ECO:0000313" key="1">
    <source>
        <dbReference type="EMBL" id="KAK4006931.1"/>
    </source>
</evidence>
<dbReference type="EMBL" id="JAOYFB010000002">
    <property type="protein sequence ID" value="KAK4006931.1"/>
    <property type="molecule type" value="Genomic_DNA"/>
</dbReference>
<reference evidence="1 2" key="1">
    <citation type="journal article" date="2023" name="Nucleic Acids Res.">
        <title>The hologenome of Daphnia magna reveals possible DNA methylation and microbiome-mediated evolution of the host genome.</title>
        <authorList>
            <person name="Chaturvedi A."/>
            <person name="Li X."/>
            <person name="Dhandapani V."/>
            <person name="Marshall H."/>
            <person name="Kissane S."/>
            <person name="Cuenca-Cambronero M."/>
            <person name="Asole G."/>
            <person name="Calvet F."/>
            <person name="Ruiz-Romero M."/>
            <person name="Marangio P."/>
            <person name="Guigo R."/>
            <person name="Rago D."/>
            <person name="Mirbahai L."/>
            <person name="Eastwood N."/>
            <person name="Colbourne J.K."/>
            <person name="Zhou J."/>
            <person name="Mallon E."/>
            <person name="Orsini L."/>
        </authorList>
    </citation>
    <scope>NUCLEOTIDE SEQUENCE [LARGE SCALE GENOMIC DNA]</scope>
    <source>
        <strain evidence="1">LRV0_1</strain>
    </source>
</reference>
<dbReference type="Proteomes" id="UP001234178">
    <property type="component" value="Unassembled WGS sequence"/>
</dbReference>
<evidence type="ECO:0000313" key="2">
    <source>
        <dbReference type="Proteomes" id="UP001234178"/>
    </source>
</evidence>
<sequence>MADIETIDTRNRDLNYSSTVLQTTVDKVQRFQFNFNFSLTPKCVCQLKPVELFTRKRRFTKGAFWRQRLVEPFQFNNSEELTLKWNSTLMEKWQIKEHFVFFCHNMFLMAFNHPVRKVILIQRIQNCLLLSDPPKWSVILVKLDT</sequence>
<proteinExistence type="predicted"/>
<comment type="caution">
    <text evidence="1">The sequence shown here is derived from an EMBL/GenBank/DDBJ whole genome shotgun (WGS) entry which is preliminary data.</text>
</comment>
<keyword evidence="2" id="KW-1185">Reference proteome</keyword>
<organism evidence="1 2">
    <name type="scientific">Daphnia magna</name>
    <dbReference type="NCBI Taxonomy" id="35525"/>
    <lineage>
        <taxon>Eukaryota</taxon>
        <taxon>Metazoa</taxon>
        <taxon>Ecdysozoa</taxon>
        <taxon>Arthropoda</taxon>
        <taxon>Crustacea</taxon>
        <taxon>Branchiopoda</taxon>
        <taxon>Diplostraca</taxon>
        <taxon>Cladocera</taxon>
        <taxon>Anomopoda</taxon>
        <taxon>Daphniidae</taxon>
        <taxon>Daphnia</taxon>
    </lineage>
</organism>
<gene>
    <name evidence="1" type="ORF">OUZ56_012086</name>
</gene>
<name>A0ABQ9Z201_9CRUS</name>